<keyword evidence="3" id="KW-1185">Reference proteome</keyword>
<gene>
    <name evidence="2" type="ORF">I5677_11680</name>
</gene>
<dbReference type="InterPro" id="IPR016181">
    <property type="entry name" value="Acyl_CoA_acyltransferase"/>
</dbReference>
<dbReference type="GO" id="GO:0016747">
    <property type="term" value="F:acyltransferase activity, transferring groups other than amino-acyl groups"/>
    <property type="evidence" value="ECO:0007669"/>
    <property type="project" value="InterPro"/>
</dbReference>
<feature type="domain" description="N-acetyltransferase" evidence="1">
    <location>
        <begin position="1"/>
        <end position="107"/>
    </location>
</feature>
<dbReference type="SUPFAM" id="SSF55729">
    <property type="entry name" value="Acyl-CoA N-acyltransferases (Nat)"/>
    <property type="match status" value="1"/>
</dbReference>
<evidence type="ECO:0000259" key="1">
    <source>
        <dbReference type="PROSITE" id="PS51186"/>
    </source>
</evidence>
<evidence type="ECO:0000313" key="2">
    <source>
        <dbReference type="EMBL" id="MBH1941555.1"/>
    </source>
</evidence>
<dbReference type="Pfam" id="PF00583">
    <property type="entry name" value="Acetyltransf_1"/>
    <property type="match status" value="1"/>
</dbReference>
<sequence>MCGDWLEIISQSLFYIDKPIETIHIEIYIDEGIKMGYISWLSINKAYRGLGLGRDLLIYAIKAAFSNKVVKVGLVVHATNERVLQLYRSEGFQKIQSLVCYNRRLGL</sequence>
<dbReference type="EMBL" id="JAEAGR010000012">
    <property type="protein sequence ID" value="MBH1941555.1"/>
    <property type="molecule type" value="Genomic_DNA"/>
</dbReference>
<name>A0A8J7HAP2_9FIRM</name>
<dbReference type="Proteomes" id="UP000623269">
    <property type="component" value="Unassembled WGS sequence"/>
</dbReference>
<dbReference type="Gene3D" id="3.40.630.30">
    <property type="match status" value="1"/>
</dbReference>
<comment type="caution">
    <text evidence="2">The sequence shown here is derived from an EMBL/GenBank/DDBJ whole genome shotgun (WGS) entry which is preliminary data.</text>
</comment>
<organism evidence="2 3">
    <name type="scientific">Mobilitalea sibirica</name>
    <dbReference type="NCBI Taxonomy" id="1462919"/>
    <lineage>
        <taxon>Bacteria</taxon>
        <taxon>Bacillati</taxon>
        <taxon>Bacillota</taxon>
        <taxon>Clostridia</taxon>
        <taxon>Lachnospirales</taxon>
        <taxon>Lachnospiraceae</taxon>
        <taxon>Mobilitalea</taxon>
    </lineage>
</organism>
<evidence type="ECO:0000313" key="3">
    <source>
        <dbReference type="Proteomes" id="UP000623269"/>
    </source>
</evidence>
<proteinExistence type="predicted"/>
<dbReference type="AlphaFoldDB" id="A0A8J7HAP2"/>
<dbReference type="InterPro" id="IPR000182">
    <property type="entry name" value="GNAT_dom"/>
</dbReference>
<accession>A0A8J7HAP2</accession>
<dbReference type="CDD" id="cd04301">
    <property type="entry name" value="NAT_SF"/>
    <property type="match status" value="1"/>
</dbReference>
<dbReference type="RefSeq" id="WP_197661853.1">
    <property type="nucleotide sequence ID" value="NZ_JAEAGR010000012.1"/>
</dbReference>
<dbReference type="PROSITE" id="PS51186">
    <property type="entry name" value="GNAT"/>
    <property type="match status" value="1"/>
</dbReference>
<protein>
    <submittedName>
        <fullName evidence="2">GNAT family N-acetyltransferase</fullName>
    </submittedName>
</protein>
<reference evidence="2" key="1">
    <citation type="submission" date="2020-12" db="EMBL/GenBank/DDBJ databases">
        <title>M. sibirica DSM 26468T genome.</title>
        <authorList>
            <person name="Thieme N."/>
            <person name="Rettenmaier R."/>
            <person name="Zverlov V."/>
            <person name="Liebl W."/>
        </authorList>
    </citation>
    <scope>NUCLEOTIDE SEQUENCE</scope>
    <source>
        <strain evidence="2">DSM 26468</strain>
    </source>
</reference>